<proteinExistence type="predicted"/>
<keyword evidence="1" id="KW-1133">Transmembrane helix</keyword>
<reference evidence="4" key="1">
    <citation type="submission" date="2018-05" db="EMBL/GenBank/DDBJ databases">
        <title>Genome Sequencing of selected type strains of the family Eggerthellaceae.</title>
        <authorList>
            <person name="Danylec N."/>
            <person name="Stoll D.A."/>
            <person name="Doetsch A."/>
            <person name="Huch M."/>
        </authorList>
    </citation>
    <scope>NUCLEOTIDE SEQUENCE [LARGE SCALE GENOMIC DNA]</scope>
    <source>
        <strain evidence="4">DSM 27213</strain>
    </source>
</reference>
<evidence type="ECO:0000313" key="2">
    <source>
        <dbReference type="EMBL" id="MVN15155.1"/>
    </source>
</evidence>
<dbReference type="InterPro" id="IPR045584">
    <property type="entry name" value="Pilin-like"/>
</dbReference>
<keyword evidence="5" id="KW-1185">Reference proteome</keyword>
<dbReference type="Pfam" id="PF07963">
    <property type="entry name" value="N_methyl"/>
    <property type="match status" value="1"/>
</dbReference>
<dbReference type="InterPro" id="IPR012902">
    <property type="entry name" value="N_methyl_site"/>
</dbReference>
<keyword evidence="1" id="KW-0472">Membrane</keyword>
<evidence type="ECO:0000313" key="5">
    <source>
        <dbReference type="Proteomes" id="UP000468327"/>
    </source>
</evidence>
<dbReference type="EMBL" id="WPOC01000009">
    <property type="protein sequence ID" value="MVN15155.1"/>
    <property type="molecule type" value="Genomic_DNA"/>
</dbReference>
<organism evidence="3 4">
    <name type="scientific">Gordonibacter urolithinfaciens</name>
    <dbReference type="NCBI Taxonomy" id="1335613"/>
    <lineage>
        <taxon>Bacteria</taxon>
        <taxon>Bacillati</taxon>
        <taxon>Actinomycetota</taxon>
        <taxon>Coriobacteriia</taxon>
        <taxon>Eggerthellales</taxon>
        <taxon>Eggerthellaceae</taxon>
        <taxon>Gordonibacter</taxon>
    </lineage>
</organism>
<dbReference type="Gene3D" id="3.30.700.10">
    <property type="entry name" value="Glycoprotein, Type 4 Pilin"/>
    <property type="match status" value="1"/>
</dbReference>
<comment type="caution">
    <text evidence="3">The sequence shown here is derived from an EMBL/GenBank/DDBJ whole genome shotgun (WGS) entry which is preliminary data.</text>
</comment>
<gene>
    <name evidence="3" type="ORF">DMP12_00590</name>
    <name evidence="2" type="ORF">GO738_07295</name>
</gene>
<dbReference type="AlphaFoldDB" id="A0A423UNS1"/>
<dbReference type="Proteomes" id="UP000285258">
    <property type="component" value="Unassembled WGS sequence"/>
</dbReference>
<protein>
    <submittedName>
        <fullName evidence="2 3">Pilin</fullName>
    </submittedName>
</protein>
<reference evidence="3" key="2">
    <citation type="journal article" date="2019" name="Int. J. Syst. Evol. Microbiol.">
        <title>Gordonibacter faecihominis is a later heterotypic synonym of Gordonibacter urolithinfaciens.</title>
        <authorList>
            <person name="Danylec N."/>
            <person name="Stoll D.A."/>
            <person name="Huch M."/>
        </authorList>
    </citation>
    <scope>NUCLEOTIDE SEQUENCE</scope>
    <source>
        <strain evidence="3">DSM 27213</strain>
    </source>
</reference>
<evidence type="ECO:0000256" key="1">
    <source>
        <dbReference type="SAM" id="Phobius"/>
    </source>
</evidence>
<dbReference type="RefSeq" id="WP_123649829.1">
    <property type="nucleotide sequence ID" value="NZ_CP168029.1"/>
</dbReference>
<dbReference type="SUPFAM" id="SSF54523">
    <property type="entry name" value="Pili subunits"/>
    <property type="match status" value="1"/>
</dbReference>
<name>A0A423UNS1_9ACTN</name>
<sequence>MIKRIREEKGGFTLAELLIVVAIILVLVAVAVPVFSGAMDNANKSVFEANVRAARMEAANDYLSNHASDTGALYHVSLYMKDGDGHKKGDTVISYSGKGSAAEDTTPGTWNGNDSPIVYNVYIAPSEIKPTA</sequence>
<dbReference type="Proteomes" id="UP000468327">
    <property type="component" value="Unassembled WGS sequence"/>
</dbReference>
<dbReference type="NCBIfam" id="TIGR02532">
    <property type="entry name" value="IV_pilin_GFxxxE"/>
    <property type="match status" value="1"/>
</dbReference>
<evidence type="ECO:0000313" key="3">
    <source>
        <dbReference type="EMBL" id="ROT92041.1"/>
    </source>
</evidence>
<evidence type="ECO:0000313" key="4">
    <source>
        <dbReference type="Proteomes" id="UP000285258"/>
    </source>
</evidence>
<reference evidence="3" key="3">
    <citation type="journal article" date="2019" name="Microbiol. Resour. Announc.">
        <title>Draft Genome Sequences of Type Strains of Gordonibacter faecihominis, Paraeggerthella hongkongensis, Parvibacter caecicola,Slackia equolifaciens, Slackia faecicanis, and Slackia isoflavoniconvertens.</title>
        <authorList>
            <person name="Danylec N."/>
            <person name="Stoll D.A."/>
            <person name="Dotsch A."/>
            <person name="Huch M."/>
        </authorList>
    </citation>
    <scope>NUCLEOTIDE SEQUENCE</scope>
    <source>
        <strain evidence="3">DSM 27213</strain>
    </source>
</reference>
<keyword evidence="1" id="KW-0812">Transmembrane</keyword>
<feature type="transmembrane region" description="Helical" evidence="1">
    <location>
        <begin position="12"/>
        <end position="35"/>
    </location>
</feature>
<accession>A0A423UNS1</accession>
<reference evidence="2 5" key="4">
    <citation type="submission" date="2019-11" db="EMBL/GenBank/DDBJ databases">
        <title>Whole genome shotgun sequencing (WGS) data from Adlercreutzia equolifaciens ResAG-91, Eggerthella lenta MRI-F36, MRI-F37, MRI-F40, ResAG-49, ResAG-88, ResAG-121, ResAG-145, and Gordonibacter sp. ResAG-5, ResAG-26, ResAG-43, ResAG-50, ResAG-59.</title>
        <authorList>
            <person name="Stoll D.A."/>
            <person name="Danylec N."/>
            <person name="Franz C.M.A.P."/>
            <person name="Huch M."/>
        </authorList>
    </citation>
    <scope>NUCLEOTIDE SEQUENCE [LARGE SCALE GENOMIC DNA]</scope>
    <source>
        <strain evidence="2 5">ResAG-59</strain>
    </source>
</reference>
<dbReference type="EMBL" id="QIBW01000001">
    <property type="protein sequence ID" value="ROT92041.1"/>
    <property type="molecule type" value="Genomic_DNA"/>
</dbReference>